<comment type="caution">
    <text evidence="7">The sequence shown here is derived from an EMBL/GenBank/DDBJ whole genome shotgun (WGS) entry which is preliminary data.</text>
</comment>
<feature type="domain" description="Quinate/shikimate 5-dehydrogenase/glutamyl-tRNA reductase" evidence="5">
    <location>
        <begin position="165"/>
        <end position="282"/>
    </location>
</feature>
<name>A0A9D2DWE8_9FIRM</name>
<reference evidence="7" key="2">
    <citation type="submission" date="2021-04" db="EMBL/GenBank/DDBJ databases">
        <authorList>
            <person name="Gilroy R."/>
        </authorList>
    </citation>
    <scope>NUCLEOTIDE SEQUENCE</scope>
    <source>
        <strain evidence="7">CHK33-5263</strain>
    </source>
</reference>
<comment type="domain">
    <text evidence="4">Possesses an unusual extended V-shaped dimeric structure with each monomer consisting of three distinct domains arranged along a curved 'spinal' alpha-helix. The N-terminal catalytic domain specifically recognizes the glutamate moiety of the substrate. The second domain is the NADPH-binding domain, and the third C-terminal domain is responsible for dimerization.</text>
</comment>
<organism evidence="7 8">
    <name type="scientific">Candidatus Gallimonas intestinigallinarum</name>
    <dbReference type="NCBI Taxonomy" id="2838604"/>
    <lineage>
        <taxon>Bacteria</taxon>
        <taxon>Bacillati</taxon>
        <taxon>Bacillota</taxon>
        <taxon>Clostridia</taxon>
        <taxon>Candidatus Gallimonas</taxon>
    </lineage>
</organism>
<feature type="binding site" evidence="4">
    <location>
        <position position="93"/>
    </location>
    <ligand>
        <name>substrate</name>
    </ligand>
</feature>
<dbReference type="InterPro" id="IPR036291">
    <property type="entry name" value="NAD(P)-bd_dom_sf"/>
</dbReference>
<keyword evidence="2 4" id="KW-0560">Oxidoreductase</keyword>
<evidence type="ECO:0000256" key="3">
    <source>
        <dbReference type="ARBA" id="ARBA00023244"/>
    </source>
</evidence>
<feature type="binding site" evidence="4">
    <location>
        <position position="104"/>
    </location>
    <ligand>
        <name>substrate</name>
    </ligand>
</feature>
<dbReference type="AlphaFoldDB" id="A0A9D2DWE8"/>
<comment type="subunit">
    <text evidence="4">Homodimer.</text>
</comment>
<dbReference type="InterPro" id="IPR015895">
    <property type="entry name" value="4pyrrol_synth_GluRdtase_N"/>
</dbReference>
<feature type="site" description="Important for activity" evidence="4">
    <location>
        <position position="83"/>
    </location>
</feature>
<evidence type="ECO:0000313" key="8">
    <source>
        <dbReference type="Proteomes" id="UP000824044"/>
    </source>
</evidence>
<dbReference type="InterPro" id="IPR036343">
    <property type="entry name" value="GluRdtase_N_sf"/>
</dbReference>
<dbReference type="PANTHER" id="PTHR43013">
    <property type="entry name" value="GLUTAMYL-TRNA REDUCTASE"/>
    <property type="match status" value="1"/>
</dbReference>
<proteinExistence type="inferred from homology"/>
<protein>
    <recommendedName>
        <fullName evidence="4">Glutamyl-tRNA reductase</fullName>
        <shortName evidence="4">GluTR</shortName>
        <ecNumber evidence="4">1.2.1.70</ecNumber>
    </recommendedName>
</protein>
<feature type="binding site" evidence="4">
    <location>
        <begin position="171"/>
        <end position="176"/>
    </location>
    <ligand>
        <name>NADP(+)</name>
        <dbReference type="ChEBI" id="CHEBI:58349"/>
    </ligand>
</feature>
<feature type="domain" description="Glutamyl-tRNA reductase N-terminal" evidence="6">
    <location>
        <begin position="5"/>
        <end position="139"/>
    </location>
</feature>
<keyword evidence="3 4" id="KW-0627">Porphyrin biosynthesis</keyword>
<sequence length="355" mass="38173">MQCLSLNLSRAPARERSQFAFVSSQRARLYHCFRGLGGCVLLVTCHRTELYFNCARQRAEEILLRLAGVKSAAFEYFPAAEEHLFLLAAGLKSMLLGEDEILGQIRDAYEEARAAGVSAGLDEVFQSAIRCGKRVRAQTKISEVACSIATLAANEAARFLPGGGNVMVVGGTGKFGSSVLKNLAAHAELTVYAAERSHGVPASAAGEVIPFPYTARYDLLEQVQVIISATASPHTVFEASRVAKSLSASPGERLFLDLAMPPDIDGAVRALAGCTLISIDEFSRQAKENNQRKQQAALFARAVVDECLFELFAAQASRRYLSAFGAPVAGELALLRSRDPRAFVAQVNGLIGEKT</sequence>
<dbReference type="EMBL" id="DXBS01000052">
    <property type="protein sequence ID" value="HIZ24323.1"/>
    <property type="molecule type" value="Genomic_DNA"/>
</dbReference>
<feature type="active site" description="Nucleophile" evidence="4">
    <location>
        <position position="45"/>
    </location>
</feature>
<dbReference type="Gene3D" id="3.30.460.30">
    <property type="entry name" value="Glutamyl-tRNA reductase, N-terminal domain"/>
    <property type="match status" value="1"/>
</dbReference>
<dbReference type="InterPro" id="IPR000343">
    <property type="entry name" value="4pyrrol_synth_GluRdtase"/>
</dbReference>
<dbReference type="InterPro" id="IPR006151">
    <property type="entry name" value="Shikm_DH/Glu-tRNA_Rdtase"/>
</dbReference>
<reference evidence="7" key="1">
    <citation type="journal article" date="2021" name="PeerJ">
        <title>Extensive microbial diversity within the chicken gut microbiome revealed by metagenomics and culture.</title>
        <authorList>
            <person name="Gilroy R."/>
            <person name="Ravi A."/>
            <person name="Getino M."/>
            <person name="Pursley I."/>
            <person name="Horton D.L."/>
            <person name="Alikhan N.F."/>
            <person name="Baker D."/>
            <person name="Gharbi K."/>
            <person name="Hall N."/>
            <person name="Watson M."/>
            <person name="Adriaenssens E.M."/>
            <person name="Foster-Nyarko E."/>
            <person name="Jarju S."/>
            <person name="Secka A."/>
            <person name="Antonio M."/>
            <person name="Oren A."/>
            <person name="Chaudhuri R.R."/>
            <person name="La Ragione R."/>
            <person name="Hildebrand F."/>
            <person name="Pallen M.J."/>
        </authorList>
    </citation>
    <scope>NUCLEOTIDE SEQUENCE</scope>
    <source>
        <strain evidence="7">CHK33-5263</strain>
    </source>
</reference>
<keyword evidence="1 4" id="KW-0521">NADP</keyword>
<gene>
    <name evidence="4" type="primary">hemA</name>
    <name evidence="7" type="ORF">H9812_02460</name>
</gene>
<dbReference type="GO" id="GO:0019353">
    <property type="term" value="P:protoporphyrinogen IX biosynthetic process from glutamate"/>
    <property type="evidence" value="ECO:0007669"/>
    <property type="project" value="TreeGrafter"/>
</dbReference>
<dbReference type="GO" id="GO:0008883">
    <property type="term" value="F:glutamyl-tRNA reductase activity"/>
    <property type="evidence" value="ECO:0007669"/>
    <property type="project" value="UniProtKB-UniRule"/>
</dbReference>
<evidence type="ECO:0000259" key="6">
    <source>
        <dbReference type="Pfam" id="PF05201"/>
    </source>
</evidence>
<dbReference type="HAMAP" id="MF_00087">
    <property type="entry name" value="Glu_tRNA_reductase"/>
    <property type="match status" value="1"/>
</dbReference>
<feature type="binding site" evidence="4">
    <location>
        <begin position="44"/>
        <end position="47"/>
    </location>
    <ligand>
        <name>substrate</name>
    </ligand>
</feature>
<comment type="function">
    <text evidence="4">Catalyzes the NADPH-dependent reduction of glutamyl-tRNA(Glu) to glutamate 1-semialdehyde (GSA).</text>
</comment>
<evidence type="ECO:0000313" key="7">
    <source>
        <dbReference type="EMBL" id="HIZ24323.1"/>
    </source>
</evidence>
<dbReference type="SUPFAM" id="SSF51735">
    <property type="entry name" value="NAD(P)-binding Rossmann-fold domains"/>
    <property type="match status" value="1"/>
</dbReference>
<dbReference type="GO" id="GO:0050661">
    <property type="term" value="F:NADP binding"/>
    <property type="evidence" value="ECO:0007669"/>
    <property type="project" value="InterPro"/>
</dbReference>
<dbReference type="Pfam" id="PF01488">
    <property type="entry name" value="Shikimate_DH"/>
    <property type="match status" value="1"/>
</dbReference>
<accession>A0A9D2DWE8</accession>
<comment type="similarity">
    <text evidence="4">Belongs to the glutamyl-tRNA reductase family.</text>
</comment>
<dbReference type="Proteomes" id="UP000824044">
    <property type="component" value="Unassembled WGS sequence"/>
</dbReference>
<dbReference type="Gene3D" id="3.40.50.720">
    <property type="entry name" value="NAD(P)-binding Rossmann-like Domain"/>
    <property type="match status" value="1"/>
</dbReference>
<feature type="binding site" evidence="4">
    <location>
        <begin position="98"/>
        <end position="100"/>
    </location>
    <ligand>
        <name>substrate</name>
    </ligand>
</feature>
<comment type="miscellaneous">
    <text evidence="4">During catalysis, the active site Cys acts as a nucleophile attacking the alpha-carbonyl group of tRNA-bound glutamate with the formation of a thioester intermediate between enzyme and glutamate, and the concomitant release of tRNA(Glu). The thioester intermediate is finally reduced by direct hydride transfer from NADPH, to form the product GSA.</text>
</comment>
<dbReference type="EC" id="1.2.1.70" evidence="4"/>
<comment type="pathway">
    <text evidence="4">Porphyrin-containing compound metabolism; protoporphyrin-IX biosynthesis; 5-aminolevulinate from L-glutamyl-tRNA(Glu): step 1/2.</text>
</comment>
<evidence type="ECO:0000256" key="2">
    <source>
        <dbReference type="ARBA" id="ARBA00023002"/>
    </source>
</evidence>
<evidence type="ECO:0000256" key="1">
    <source>
        <dbReference type="ARBA" id="ARBA00022857"/>
    </source>
</evidence>
<evidence type="ECO:0000259" key="5">
    <source>
        <dbReference type="Pfam" id="PF01488"/>
    </source>
</evidence>
<dbReference type="Pfam" id="PF05201">
    <property type="entry name" value="GlutR_N"/>
    <property type="match status" value="1"/>
</dbReference>
<dbReference type="SUPFAM" id="SSF69742">
    <property type="entry name" value="Glutamyl tRNA-reductase catalytic, N-terminal domain"/>
    <property type="match status" value="1"/>
</dbReference>
<comment type="catalytic activity">
    <reaction evidence="4">
        <text>(S)-4-amino-5-oxopentanoate + tRNA(Glu) + NADP(+) = L-glutamyl-tRNA(Glu) + NADPH + H(+)</text>
        <dbReference type="Rhea" id="RHEA:12344"/>
        <dbReference type="Rhea" id="RHEA-COMP:9663"/>
        <dbReference type="Rhea" id="RHEA-COMP:9680"/>
        <dbReference type="ChEBI" id="CHEBI:15378"/>
        <dbReference type="ChEBI" id="CHEBI:57501"/>
        <dbReference type="ChEBI" id="CHEBI:57783"/>
        <dbReference type="ChEBI" id="CHEBI:58349"/>
        <dbReference type="ChEBI" id="CHEBI:78442"/>
        <dbReference type="ChEBI" id="CHEBI:78520"/>
        <dbReference type="EC" id="1.2.1.70"/>
    </reaction>
</comment>
<dbReference type="PANTHER" id="PTHR43013:SF1">
    <property type="entry name" value="GLUTAMYL-TRNA REDUCTASE"/>
    <property type="match status" value="1"/>
</dbReference>
<evidence type="ECO:0000256" key="4">
    <source>
        <dbReference type="HAMAP-Rule" id="MF_00087"/>
    </source>
</evidence>